<dbReference type="Proteomes" id="UP000094296">
    <property type="component" value="Unassembled WGS sequence"/>
</dbReference>
<organism evidence="2 3">
    <name type="scientific">Desulfuribacillus alkaliarsenatis</name>
    <dbReference type="NCBI Taxonomy" id="766136"/>
    <lineage>
        <taxon>Bacteria</taxon>
        <taxon>Bacillati</taxon>
        <taxon>Bacillota</taxon>
        <taxon>Desulfuribacillia</taxon>
        <taxon>Desulfuribacillales</taxon>
        <taxon>Desulfuribacillaceae</taxon>
        <taxon>Desulfuribacillus</taxon>
    </lineage>
</organism>
<keyword evidence="3" id="KW-1185">Reference proteome</keyword>
<evidence type="ECO:0000256" key="1">
    <source>
        <dbReference type="SAM" id="Coils"/>
    </source>
</evidence>
<reference evidence="2 3" key="1">
    <citation type="submission" date="2016-09" db="EMBL/GenBank/DDBJ databases">
        <title>Draft genome sequence for the type strain of Desulfuribacillus alkaliarsenatis AHT28, an obligately anaerobic, sulfidogenic bacterium isolated from Russian soda lake sediments.</title>
        <authorList>
            <person name="Abin C.A."/>
            <person name="Hollibaugh J.T."/>
        </authorList>
    </citation>
    <scope>NUCLEOTIDE SEQUENCE [LARGE SCALE GENOMIC DNA]</scope>
    <source>
        <strain evidence="2 3">AHT28</strain>
    </source>
</reference>
<dbReference type="EMBL" id="MIJE01000001">
    <property type="protein sequence ID" value="OEF98363.1"/>
    <property type="molecule type" value="Genomic_DNA"/>
</dbReference>
<feature type="coiled-coil region" evidence="1">
    <location>
        <begin position="49"/>
        <end position="76"/>
    </location>
</feature>
<gene>
    <name evidence="2" type="ORF">BHF68_01415</name>
</gene>
<proteinExistence type="predicted"/>
<accession>A0A1E5G5C7</accession>
<sequence>MEDAITLAEALPLRASIKNTIADLQSERNQVATVIYEKGDDYELPSRNFEQVTEEIEQVAQDLRMLENKIALANLQNTVDWSDEKLSIHEAIMLAQYLRQEANELLMYSKKKKVSVHRDSYGINLSKSSIQEKTLYDPDTVRNESVKLTRKANKLSSMIDAANHSITINFDADRYMGY</sequence>
<comment type="caution">
    <text evidence="2">The sequence shown here is derived from an EMBL/GenBank/DDBJ whole genome shotgun (WGS) entry which is preliminary data.</text>
</comment>
<evidence type="ECO:0000313" key="3">
    <source>
        <dbReference type="Proteomes" id="UP000094296"/>
    </source>
</evidence>
<dbReference type="AlphaFoldDB" id="A0A1E5G5C7"/>
<dbReference type="RefSeq" id="WP_069641855.1">
    <property type="nucleotide sequence ID" value="NZ_MIJE01000001.1"/>
</dbReference>
<dbReference type="Gene3D" id="6.10.320.10">
    <property type="match status" value="1"/>
</dbReference>
<name>A0A1E5G5C7_9FIRM</name>
<keyword evidence="1" id="KW-0175">Coiled coil</keyword>
<protein>
    <submittedName>
        <fullName evidence="2">Uncharacterized protein</fullName>
    </submittedName>
</protein>
<dbReference type="OrthoDB" id="2352801at2"/>
<dbReference type="STRING" id="766136.BHF68_01415"/>
<evidence type="ECO:0000313" key="2">
    <source>
        <dbReference type="EMBL" id="OEF98363.1"/>
    </source>
</evidence>